<dbReference type="KEGG" id="schi:SCHIN_v1c04220"/>
<keyword evidence="3" id="KW-1185">Reference proteome</keyword>
<dbReference type="InterPro" id="IPR053843">
    <property type="entry name" value="DnaD_N"/>
</dbReference>
<evidence type="ECO:0000313" key="3">
    <source>
        <dbReference type="Proteomes" id="UP000323144"/>
    </source>
</evidence>
<dbReference type="Pfam" id="PF21984">
    <property type="entry name" value="DnaD_N"/>
    <property type="match status" value="1"/>
</dbReference>
<evidence type="ECO:0000259" key="1">
    <source>
        <dbReference type="Pfam" id="PF21984"/>
    </source>
</evidence>
<dbReference type="InterPro" id="IPR036390">
    <property type="entry name" value="WH_DNA-bd_sf"/>
</dbReference>
<accession>A0A5B9Y4K8</accession>
<name>A0A5B9Y4K8_9MOLU</name>
<proteinExistence type="predicted"/>
<sequence>MFELLKKGLLKKRTLLILNYAKLDISENQLAILLLIMELSDEDQKNFTPSQLAKYMSIDKEVIDKEISKLLVNNLIKLESKGKKTVLNFTPLFSKLIVILEEENSKLNTDNSYVFIEDMIGIKLSSENIEEIDSFIEKGLSKPKIMSIINENNIKTYAELKKVLDKFLKTNAIQITRFNWLND</sequence>
<dbReference type="InterPro" id="IPR036388">
    <property type="entry name" value="WH-like_DNA-bd_sf"/>
</dbReference>
<feature type="domain" description="DnaD N-terminal" evidence="1">
    <location>
        <begin position="15"/>
        <end position="105"/>
    </location>
</feature>
<gene>
    <name evidence="2" type="ORF">SCHIN_v1c04220</name>
</gene>
<dbReference type="EMBL" id="CP043026">
    <property type="protein sequence ID" value="QEH61619.1"/>
    <property type="molecule type" value="Genomic_DNA"/>
</dbReference>
<dbReference type="SUPFAM" id="SSF46785">
    <property type="entry name" value="Winged helix' DNA-binding domain"/>
    <property type="match status" value="1"/>
</dbReference>
<evidence type="ECO:0000313" key="2">
    <source>
        <dbReference type="EMBL" id="QEH61619.1"/>
    </source>
</evidence>
<organism evidence="2 3">
    <name type="scientific">Spiroplasma chinense</name>
    <dbReference type="NCBI Taxonomy" id="216932"/>
    <lineage>
        <taxon>Bacteria</taxon>
        <taxon>Bacillati</taxon>
        <taxon>Mycoplasmatota</taxon>
        <taxon>Mollicutes</taxon>
        <taxon>Entomoplasmatales</taxon>
        <taxon>Spiroplasmataceae</taxon>
        <taxon>Spiroplasma</taxon>
    </lineage>
</organism>
<dbReference type="RefSeq" id="WP_166508010.1">
    <property type="nucleotide sequence ID" value="NZ_CP043026.1"/>
</dbReference>
<dbReference type="InterPro" id="IPR030892">
    <property type="entry name" value="DnaD_Mollicutes"/>
</dbReference>
<dbReference type="NCBIfam" id="TIGR04548">
    <property type="entry name" value="DnaD_Mollicutes"/>
    <property type="match status" value="1"/>
</dbReference>
<reference evidence="2 3" key="1">
    <citation type="submission" date="2019-08" db="EMBL/GenBank/DDBJ databases">
        <title>Complete genome sequence of Spiroplasma chinense CCH (DSM 19755).</title>
        <authorList>
            <person name="Shen H.-Y."/>
            <person name="Lin Y.-C."/>
            <person name="Chou L."/>
            <person name="Kuo C.-H."/>
        </authorList>
    </citation>
    <scope>NUCLEOTIDE SEQUENCE [LARGE SCALE GENOMIC DNA]</scope>
    <source>
        <strain evidence="2 3">CCH</strain>
    </source>
</reference>
<protein>
    <submittedName>
        <fullName evidence="2">Putative dnad-like replication protein</fullName>
    </submittedName>
</protein>
<dbReference type="Proteomes" id="UP000323144">
    <property type="component" value="Chromosome"/>
</dbReference>
<dbReference type="Gene3D" id="1.10.10.10">
    <property type="entry name" value="Winged helix-like DNA-binding domain superfamily/Winged helix DNA-binding domain"/>
    <property type="match status" value="1"/>
</dbReference>
<dbReference type="AlphaFoldDB" id="A0A5B9Y4K8"/>